<evidence type="ECO:0000313" key="3">
    <source>
        <dbReference type="Proteomes" id="UP000030152"/>
    </source>
</evidence>
<evidence type="ECO:0008006" key="4">
    <source>
        <dbReference type="Google" id="ProtNLM"/>
    </source>
</evidence>
<dbReference type="EMBL" id="JRLX01000002">
    <property type="protein sequence ID" value="KGO88090.1"/>
    <property type="molecule type" value="Genomic_DNA"/>
</dbReference>
<gene>
    <name evidence="2" type="ORF">Q765_03280</name>
</gene>
<comment type="caution">
    <text evidence="2">The sequence shown here is derived from an EMBL/GenBank/DDBJ whole genome shotgun (WGS) entry which is preliminary data.</text>
</comment>
<dbReference type="RefSeq" id="WP_020212251.1">
    <property type="nucleotide sequence ID" value="NZ_JRLX01000002.1"/>
</dbReference>
<evidence type="ECO:0000256" key="1">
    <source>
        <dbReference type="SAM" id="SignalP"/>
    </source>
</evidence>
<keyword evidence="3" id="KW-1185">Reference proteome</keyword>
<protein>
    <recommendedName>
        <fullName evidence="4">Ig-like domain-containing protein</fullName>
    </recommendedName>
</protein>
<dbReference type="STRING" id="1121895.GCA_000378485_01122"/>
<dbReference type="AlphaFoldDB" id="A0A0A2MIE5"/>
<reference evidence="2 3" key="1">
    <citation type="submission" date="2013-09" db="EMBL/GenBank/DDBJ databases">
        <authorList>
            <person name="Zeng Z."/>
            <person name="Chen C."/>
        </authorList>
    </citation>
    <scope>NUCLEOTIDE SEQUENCE [LARGE SCALE GENOMIC DNA]</scope>
    <source>
        <strain evidence="2 3">WB 3.3-2</strain>
    </source>
</reference>
<organism evidence="2 3">
    <name type="scientific">Flavobacterium rivuli WB 3.3-2 = DSM 21788</name>
    <dbReference type="NCBI Taxonomy" id="1121895"/>
    <lineage>
        <taxon>Bacteria</taxon>
        <taxon>Pseudomonadati</taxon>
        <taxon>Bacteroidota</taxon>
        <taxon>Flavobacteriia</taxon>
        <taxon>Flavobacteriales</taxon>
        <taxon>Flavobacteriaceae</taxon>
        <taxon>Flavobacterium</taxon>
    </lineage>
</organism>
<proteinExistence type="predicted"/>
<sequence>MRKLAFAALLLIIACSGNDDAPAVVTCNCIQYAEINQFTVGRGQPYPAANWQPTGTPIVYSENCEDDGKQTYFNRTIESSGNSSTGTDFVTEARRTVRCTQNN</sequence>
<dbReference type="PROSITE" id="PS51257">
    <property type="entry name" value="PROKAR_LIPOPROTEIN"/>
    <property type="match status" value="1"/>
</dbReference>
<feature type="chain" id="PRO_5001991469" description="Ig-like domain-containing protein" evidence="1">
    <location>
        <begin position="22"/>
        <end position="103"/>
    </location>
</feature>
<feature type="signal peptide" evidence="1">
    <location>
        <begin position="1"/>
        <end position="21"/>
    </location>
</feature>
<dbReference type="Proteomes" id="UP000030152">
    <property type="component" value="Unassembled WGS sequence"/>
</dbReference>
<name>A0A0A2MIE5_9FLAO</name>
<accession>A0A0A2MIE5</accession>
<evidence type="ECO:0000313" key="2">
    <source>
        <dbReference type="EMBL" id="KGO88090.1"/>
    </source>
</evidence>
<keyword evidence="1" id="KW-0732">Signal</keyword>